<dbReference type="AlphaFoldDB" id="A0A423Q0D5"/>
<dbReference type="GO" id="GO:0046872">
    <property type="term" value="F:metal ion binding"/>
    <property type="evidence" value="ECO:0007669"/>
    <property type="project" value="UniProtKB-KW"/>
</dbReference>
<evidence type="ECO:0000256" key="6">
    <source>
        <dbReference type="ARBA" id="ARBA00022723"/>
    </source>
</evidence>
<evidence type="ECO:0000256" key="13">
    <source>
        <dbReference type="ARBA" id="ARBA00023075"/>
    </source>
</evidence>
<dbReference type="FunCoup" id="A0A423Q0D5">
    <property type="interactions" value="577"/>
</dbReference>
<keyword evidence="5 15" id="KW-0285">Flavoprotein</keyword>
<evidence type="ECO:0000256" key="12">
    <source>
        <dbReference type="ARBA" id="ARBA00023014"/>
    </source>
</evidence>
<comment type="catalytic activity">
    <reaction evidence="15">
        <text>a ubiquinone + reduced [electron-transfer flavoprotein] = a ubiquinol + oxidized [electron-transfer flavoprotein] + H(+)</text>
        <dbReference type="Rhea" id="RHEA:24052"/>
        <dbReference type="Rhea" id="RHEA-COMP:9565"/>
        <dbReference type="Rhea" id="RHEA-COMP:9566"/>
        <dbReference type="Rhea" id="RHEA-COMP:10685"/>
        <dbReference type="Rhea" id="RHEA-COMP:10686"/>
        <dbReference type="ChEBI" id="CHEBI:15378"/>
        <dbReference type="ChEBI" id="CHEBI:16389"/>
        <dbReference type="ChEBI" id="CHEBI:17976"/>
        <dbReference type="ChEBI" id="CHEBI:57692"/>
        <dbReference type="ChEBI" id="CHEBI:58307"/>
        <dbReference type="EC" id="1.5.5.1"/>
    </reaction>
</comment>
<accession>A0A423Q0D5</accession>
<comment type="subcellular location">
    <subcellularLocation>
        <location evidence="3">Membrane</location>
    </subcellularLocation>
</comment>
<dbReference type="GO" id="GO:0004174">
    <property type="term" value="F:electron-transferring-flavoprotein dehydrogenase activity"/>
    <property type="evidence" value="ECO:0007669"/>
    <property type="project" value="UniProtKB-UniRule"/>
</dbReference>
<reference evidence="17 18" key="1">
    <citation type="submission" date="2013-10" db="EMBL/GenBank/DDBJ databases">
        <title>Salinisphaera japonica YTM-1 Genome Sequencing.</title>
        <authorList>
            <person name="Lai Q."/>
            <person name="Li C."/>
            <person name="Shao Z."/>
        </authorList>
    </citation>
    <scope>NUCLEOTIDE SEQUENCE [LARGE SCALE GENOMIC DNA]</scope>
    <source>
        <strain evidence="17 18">YTM-1</strain>
    </source>
</reference>
<dbReference type="EMBL" id="AYKG01000005">
    <property type="protein sequence ID" value="ROO31433.1"/>
    <property type="molecule type" value="Genomic_DNA"/>
</dbReference>
<dbReference type="Gene3D" id="3.30.9.90">
    <property type="match status" value="1"/>
</dbReference>
<dbReference type="SUPFAM" id="SSF54373">
    <property type="entry name" value="FAD-linked reductases, C-terminal domain"/>
    <property type="match status" value="1"/>
</dbReference>
<dbReference type="InterPro" id="IPR017896">
    <property type="entry name" value="4Fe4S_Fe-S-bd"/>
</dbReference>
<dbReference type="PANTHER" id="PTHR10617:SF107">
    <property type="entry name" value="ELECTRON TRANSFER FLAVOPROTEIN-UBIQUINONE OXIDOREDUCTASE, MITOCHONDRIAL"/>
    <property type="match status" value="1"/>
</dbReference>
<proteinExistence type="predicted"/>
<dbReference type="Pfam" id="PF21162">
    <property type="entry name" value="ETFQO_UQ-bd"/>
    <property type="match status" value="1"/>
</dbReference>
<evidence type="ECO:0000259" key="16">
    <source>
        <dbReference type="PROSITE" id="PS51379"/>
    </source>
</evidence>
<evidence type="ECO:0000256" key="10">
    <source>
        <dbReference type="ARBA" id="ARBA00023002"/>
    </source>
</evidence>
<comment type="function">
    <text evidence="2 15">Accepts electrons from ETF and reduces ubiquinone.</text>
</comment>
<evidence type="ECO:0000313" key="18">
    <source>
        <dbReference type="Proteomes" id="UP000285310"/>
    </source>
</evidence>
<dbReference type="SUPFAM" id="SSF54862">
    <property type="entry name" value="4Fe-4S ferredoxins"/>
    <property type="match status" value="1"/>
</dbReference>
<comment type="cofactor">
    <cofactor evidence="1 15">
        <name>FAD</name>
        <dbReference type="ChEBI" id="CHEBI:57692"/>
    </cofactor>
</comment>
<protein>
    <recommendedName>
        <fullName evidence="15">Electron transfer flavoprotein-ubiquinone oxidoreductase</fullName>
        <shortName evidence="15">ETF-QO</shortName>
        <ecNumber evidence="15">1.5.5.1</ecNumber>
    </recommendedName>
</protein>
<evidence type="ECO:0000256" key="14">
    <source>
        <dbReference type="ARBA" id="ARBA00023136"/>
    </source>
</evidence>
<keyword evidence="12 15" id="KW-0411">Iron-sulfur</keyword>
<dbReference type="InParanoid" id="A0A423Q0D5"/>
<keyword evidence="9 15" id="KW-0249">Electron transport</keyword>
<dbReference type="Gene3D" id="3.30.70.20">
    <property type="match status" value="1"/>
</dbReference>
<comment type="cofactor">
    <cofactor evidence="15">
        <name>[4Fe-4S] cluster</name>
        <dbReference type="ChEBI" id="CHEBI:49883"/>
    </cofactor>
    <text evidence="15">Binds 1 [4Fe-4S] cluster.</text>
</comment>
<organism evidence="17 18">
    <name type="scientific">Salinisphaera japonica YTM-1</name>
    <dbReference type="NCBI Taxonomy" id="1209778"/>
    <lineage>
        <taxon>Bacteria</taxon>
        <taxon>Pseudomonadati</taxon>
        <taxon>Pseudomonadota</taxon>
        <taxon>Gammaproteobacteria</taxon>
        <taxon>Salinisphaerales</taxon>
        <taxon>Salinisphaeraceae</taxon>
        <taxon>Salinisphaera</taxon>
    </lineage>
</organism>
<dbReference type="Pfam" id="PF05187">
    <property type="entry name" value="Fer4_ETF_QO"/>
    <property type="match status" value="1"/>
</dbReference>
<name>A0A423Q0D5_9GAMM</name>
<keyword evidence="18" id="KW-1185">Reference proteome</keyword>
<evidence type="ECO:0000256" key="9">
    <source>
        <dbReference type="ARBA" id="ARBA00022982"/>
    </source>
</evidence>
<dbReference type="InterPro" id="IPR036188">
    <property type="entry name" value="FAD/NAD-bd_sf"/>
</dbReference>
<dbReference type="FunFam" id="3.30.70.20:FF:000015">
    <property type="entry name" value="Electron transfer flavoprotein-ubiquinone oxidoreductase"/>
    <property type="match status" value="1"/>
</dbReference>
<dbReference type="SUPFAM" id="SSF51905">
    <property type="entry name" value="FAD/NAD(P)-binding domain"/>
    <property type="match status" value="1"/>
</dbReference>
<dbReference type="Proteomes" id="UP000285310">
    <property type="component" value="Unassembled WGS sequence"/>
</dbReference>
<evidence type="ECO:0000256" key="1">
    <source>
        <dbReference type="ARBA" id="ARBA00001974"/>
    </source>
</evidence>
<keyword evidence="8" id="KW-0809">Transit peptide</keyword>
<evidence type="ECO:0000256" key="5">
    <source>
        <dbReference type="ARBA" id="ARBA00022630"/>
    </source>
</evidence>
<dbReference type="GO" id="GO:0051539">
    <property type="term" value="F:4 iron, 4 sulfur cluster binding"/>
    <property type="evidence" value="ECO:0007669"/>
    <property type="project" value="UniProtKB-UniRule"/>
</dbReference>
<evidence type="ECO:0000256" key="11">
    <source>
        <dbReference type="ARBA" id="ARBA00023004"/>
    </source>
</evidence>
<evidence type="ECO:0000313" key="17">
    <source>
        <dbReference type="EMBL" id="ROO31433.1"/>
    </source>
</evidence>
<keyword evidence="11 15" id="KW-0408">Iron</keyword>
<keyword evidence="4 15" id="KW-0813">Transport</keyword>
<gene>
    <name evidence="17" type="ORF">SAJA_02860</name>
</gene>
<evidence type="ECO:0000256" key="8">
    <source>
        <dbReference type="ARBA" id="ARBA00022946"/>
    </source>
</evidence>
<keyword evidence="13 15" id="KW-0830">Ubiquinone</keyword>
<evidence type="ECO:0000256" key="2">
    <source>
        <dbReference type="ARBA" id="ARBA00002819"/>
    </source>
</evidence>
<dbReference type="OrthoDB" id="9766632at2"/>
<dbReference type="InterPro" id="IPR007859">
    <property type="entry name" value="ETF-QO/FixX_C"/>
</dbReference>
<keyword evidence="7 15" id="KW-0274">FAD</keyword>
<dbReference type="RefSeq" id="WP_123657131.1">
    <property type="nucleotide sequence ID" value="NZ_AYKG01000005.1"/>
</dbReference>
<evidence type="ECO:0000256" key="4">
    <source>
        <dbReference type="ARBA" id="ARBA00022448"/>
    </source>
</evidence>
<evidence type="ECO:0000256" key="3">
    <source>
        <dbReference type="ARBA" id="ARBA00004370"/>
    </source>
</evidence>
<dbReference type="InterPro" id="IPR049398">
    <property type="entry name" value="ETF-QO/FixC_UQ-bd"/>
</dbReference>
<evidence type="ECO:0000256" key="15">
    <source>
        <dbReference type="RuleBase" id="RU366068"/>
    </source>
</evidence>
<dbReference type="GO" id="GO:0016020">
    <property type="term" value="C:membrane"/>
    <property type="evidence" value="ECO:0007669"/>
    <property type="project" value="UniProtKB-SubCell"/>
</dbReference>
<dbReference type="PANTHER" id="PTHR10617">
    <property type="entry name" value="ELECTRON TRANSFER FLAVOPROTEIN-UBIQUINONE OXIDOREDUCTASE"/>
    <property type="match status" value="1"/>
</dbReference>
<comment type="caution">
    <text evidence="17">The sequence shown here is derived from an EMBL/GenBank/DDBJ whole genome shotgun (WGS) entry which is preliminary data.</text>
</comment>
<keyword evidence="6 15" id="KW-0479">Metal-binding</keyword>
<keyword evidence="10 15" id="KW-0560">Oxidoreductase</keyword>
<dbReference type="Gene3D" id="3.50.50.60">
    <property type="entry name" value="FAD/NAD(P)-binding domain"/>
    <property type="match status" value="1"/>
</dbReference>
<sequence length="541" mass="59039">MSDIERDVMTYDVIVVGAGPAGLATAMRLKQNAPDKEVCVLEKASEVGAQNLAGAVIETGPLDTLVPNWREDPPDICVDVTGDEFWMLKKDGATRMPTPPQQNNHGNVVVSLANMMAWLAPKAEELGVEIYPGFSAAEALFDDNGAVKGVRTPDMGIARDGTLKGTYEPGIEIHAPITIFAEGCRGHCTKQLVKRFELDTDCDPQTYAIGLKELWKVPPERSQPGLVQHTIGWPLENDIYGGSFIYHLTEDRIALGFVVGLDYADPRFEPFEAFQQWKHHPKIRALIEDGEIISAGARALVEGGWQSLPKLEMPGALIVGDAGGTLNVPKIKGIHTAMASGILAADHLCEAGAVDGFDAALRASEVGSELKKVRNIRPGFLRGKWAGLANAAWETVTAGHSPWTLHNHADWRATEKLAAVENQPTPAQANDWQTSRDLAPRDRLASVYFAQTEHDENQPVHLQILEPDICVSRCTQEYGNPCTRFCPANVYEMVDNDAGEKELHINAANCVHCKTCDIKDPYQIINWVTPEGGSGPNYTNL</sequence>
<evidence type="ECO:0000256" key="7">
    <source>
        <dbReference type="ARBA" id="ARBA00022827"/>
    </source>
</evidence>
<dbReference type="InterPro" id="IPR040156">
    <property type="entry name" value="ETF-QO"/>
</dbReference>
<dbReference type="PROSITE" id="PS51379">
    <property type="entry name" value="4FE4S_FER_2"/>
    <property type="match status" value="2"/>
</dbReference>
<keyword evidence="14" id="KW-0472">Membrane</keyword>
<dbReference type="EC" id="1.5.5.1" evidence="15"/>
<feature type="domain" description="4Fe-4S ferredoxin-type" evidence="16">
    <location>
        <begin position="501"/>
        <end position="530"/>
    </location>
</feature>
<dbReference type="Pfam" id="PF01946">
    <property type="entry name" value="Thi4"/>
    <property type="match status" value="1"/>
</dbReference>
<feature type="domain" description="4Fe-4S ferredoxin-type" evidence="16">
    <location>
        <begin position="460"/>
        <end position="496"/>
    </location>
</feature>